<reference evidence="1 2" key="1">
    <citation type="submission" date="2021-02" db="EMBL/GenBank/DDBJ databases">
        <title>Plant Genome Project.</title>
        <authorList>
            <person name="Zhang R.-G."/>
        </authorList>
    </citation>
    <scope>NUCLEOTIDE SEQUENCE [LARGE SCALE GENOMIC DNA]</scope>
    <source>
        <tissue evidence="1">Leaves</tissue>
    </source>
</reference>
<accession>A0ABQ8HUA1</accession>
<sequence length="1945" mass="217164">MKSTNLGVEEFTTELVIDPQIKSLHLAWNGNLSDEFMKKVAYIWNSLIDINSLKIKHFEVKKLVVLQVGASGIDNDALIMIANTCPQLLYLNLSYCIYVTTRGVKEVVEKCRALREILFFPVYGMFDSICVTDSGVVPLSRKLTNLTRIDLLDVSILDYPLITQKTIGDALRGLPNLVTVGLGGIRIASIDSFFQRSFVCVKGLCVIKFSKSPISDELLHWLANLCLPLKKVLFSECYNFSFVGLCFLLSKNCFPEYLNLEGANFLSDGSMIELSQYLSRLMSINVKYLVLSILTFRHIKSIADKSIASISRNCVLLRDFSILDCPLLTRKTIGEAMSIFDSIGVTDSGVVPTSRKLTNLTKIDLSSNKSIVSISRNCQSLRFGRTVSCNLRMLRNCFHEYLNLEGANVLNDGSMIELSQYLSRLKSINLDLCSKLTISTFFTLIRKCHVLSKTRMESTNLGVEESTTELVIDPRNKSLHLAWNGNLGDELMKKVAFICPNLQLLDVSDYRIITKEGIGEIFKSCGEIQCLRIESCRHINSLGIKHFDVKKLEVLQVGASRINGDTLITIANTCPRLLYLNLSCWPSDGDINFPVYGIFDSIGVTNSSVVPLSRKLTNLTKIDLSGNKPITDKSIASIWTNCVLLRDFSILDCPIIIQKTIGEAMRHLQNLVSVGLGGIRIASIDSDEFMKKVAFICLNLQLLDVSDCRIITEEGIGEILKSCGEIQCLRIEQCRHINSLRIKHFEVKKLVVLQVGASRIDNDALITIANTCPCVVRLSRKLTSLIKIDLFDVSILDCPLITQKAIGEAMRGLLNLVSVGLGGIRIALIDLFYQSIFDSIDVTYSGVVPLSSKLTHLTKIDLSSNKSITDKSIASISRNCQSFDLDDLCPFPKSPISDELLHWLANAGLPLKKVVFSECYNFSFVGMCFLLFKNRYLIYLNLEGANVLNDGSMIELSQYLSGLKSINLDLCSKLTISMFFTLIRKCPVLSKTRMESTNLGVEESTTELVIDPRNKSLYLAWNELSQKKTLVGASRIDDDDALITIANTCPRLLYLNLSCCIYVTTRGVKEVVEKYKALREILLHLCRNVDANILPGNVFSWTSLRNINWPSDEDISFPVYGIFDSIGVMDSSVVTLLRKLASLTWIDLSGTVNRFDFEELCQSLRFQGTDNFHVYNIFDSIGVTDSGVVRLSSKLTSLTKIDLSSNKSITDKSIASISKNCVVLRNFSILDCPLITQKTFGWAMREIPNLVPVGLGGIRIALIDLFFQRMESTKLRVEESTTELVIDPRMKSMQLAWNEEGIGEILKSCGDIQCLRIESCGLINSLGIKHFEVKKLEVLQVGASGIDHDALITIANTCPRLLYFNLSCCIYELLHVEKCKALREILLYFCRNVDANILPGIVFPRPSLRNIGWPFDEEISFPVYSIFDSIGVTDSGVIPLSRKLTSLTKMDLSGLGGITVASNDSFFQRSFVYVKGLCVIEFPKSPILDELLHWLANACLPLKKVLSIASISRNCVLLRDFSILDCHLITQKTIREAMKRLPKLVSVGVVGIRIASIDSFFRRSFACVKGLCVIKFPKSPILDELLHWLANAYLPLKKMDISFHVYNIFDSISVMYSGVVPPSKLSIASISRNCVLLRDVSILDCPYITQKTIGEAMRGLPNLVSVGLGGIRIASTDSFFQRSFACVKDLCVIMFPKLPISDELLHCLANASLPLKKVVFSKCYNFSFVGVYFLLSTNRFLEYLDLEGTNVLNDGSMIELECHVLSEIRMKSTNLGVEEFAMELVIDPQIKSLHLAWNGKLSDEFMKKSIEGDPLVFCRNVDANILPGIVFSMPSLRNIGWPSDEDISYLVYNIFDSIDMTDSGVIPLSRKLSSLTKIDLFVNRFDFEVLSIASISRNCVMLRDFSILDCPLITQKTIGEAMRRLSNLVSVGVVGIRIASIDSFF</sequence>
<dbReference type="Proteomes" id="UP000827721">
    <property type="component" value="Unassembled WGS sequence"/>
</dbReference>
<comment type="caution">
    <text evidence="1">The sequence shown here is derived from an EMBL/GenBank/DDBJ whole genome shotgun (WGS) entry which is preliminary data.</text>
</comment>
<keyword evidence="2" id="KW-1185">Reference proteome</keyword>
<evidence type="ECO:0000313" key="1">
    <source>
        <dbReference type="EMBL" id="KAH7567940.1"/>
    </source>
</evidence>
<dbReference type="EMBL" id="JAFEMO010000007">
    <property type="protein sequence ID" value="KAH7567940.1"/>
    <property type="molecule type" value="Genomic_DNA"/>
</dbReference>
<dbReference type="Pfam" id="PF13516">
    <property type="entry name" value="LRR_6"/>
    <property type="match status" value="3"/>
</dbReference>
<dbReference type="InterPro" id="IPR032675">
    <property type="entry name" value="LRR_dom_sf"/>
</dbReference>
<dbReference type="InterPro" id="IPR001611">
    <property type="entry name" value="Leu-rich_rpt"/>
</dbReference>
<gene>
    <name evidence="1" type="ORF">JRO89_XS07G0193900</name>
</gene>
<evidence type="ECO:0000313" key="2">
    <source>
        <dbReference type="Proteomes" id="UP000827721"/>
    </source>
</evidence>
<dbReference type="InterPro" id="IPR050648">
    <property type="entry name" value="F-box_LRR-repeat"/>
</dbReference>
<protein>
    <submittedName>
        <fullName evidence="1">Uncharacterized protein</fullName>
    </submittedName>
</protein>
<dbReference type="SUPFAM" id="SSF52047">
    <property type="entry name" value="RNI-like"/>
    <property type="match status" value="7"/>
</dbReference>
<dbReference type="InterPro" id="IPR006553">
    <property type="entry name" value="Leu-rich_rpt_Cys-con_subtyp"/>
</dbReference>
<organism evidence="1 2">
    <name type="scientific">Xanthoceras sorbifolium</name>
    <dbReference type="NCBI Taxonomy" id="99658"/>
    <lineage>
        <taxon>Eukaryota</taxon>
        <taxon>Viridiplantae</taxon>
        <taxon>Streptophyta</taxon>
        <taxon>Embryophyta</taxon>
        <taxon>Tracheophyta</taxon>
        <taxon>Spermatophyta</taxon>
        <taxon>Magnoliopsida</taxon>
        <taxon>eudicotyledons</taxon>
        <taxon>Gunneridae</taxon>
        <taxon>Pentapetalae</taxon>
        <taxon>rosids</taxon>
        <taxon>malvids</taxon>
        <taxon>Sapindales</taxon>
        <taxon>Sapindaceae</taxon>
        <taxon>Xanthoceroideae</taxon>
        <taxon>Xanthoceras</taxon>
    </lineage>
</organism>
<proteinExistence type="predicted"/>
<dbReference type="SMART" id="SM00367">
    <property type="entry name" value="LRR_CC"/>
    <property type="match status" value="16"/>
</dbReference>
<dbReference type="Gene3D" id="3.80.10.10">
    <property type="entry name" value="Ribonuclease Inhibitor"/>
    <property type="match status" value="6"/>
</dbReference>
<dbReference type="PANTHER" id="PTHR13382">
    <property type="entry name" value="MITOCHONDRIAL ATP SYNTHASE COUPLING FACTOR B"/>
    <property type="match status" value="1"/>
</dbReference>
<name>A0ABQ8HUA1_9ROSI</name>